<feature type="region of interest" description="Disordered" evidence="1">
    <location>
        <begin position="1"/>
        <end position="25"/>
    </location>
</feature>
<sequence length="167" mass="18647">MDSENFTNSGFVPQNENQTGANANMNNQFAAPANDFMRTANGGSRMFGFNSPPQENFNTEEMRGSMQNILSQNVGEYVVAEFLIGTGLIMRKQGILYDVGTSFVTLFDDRERNFIVCDIFSIKFVYFYYPGDRPTNVNFNVFTTADVMGDANMGTGTGNVRGRGMRR</sequence>
<gene>
    <name evidence="2" type="ORF">IAC74_07205</name>
</gene>
<dbReference type="EMBL" id="DVOF01000211">
    <property type="protein sequence ID" value="HIV03347.1"/>
    <property type="molecule type" value="Genomic_DNA"/>
</dbReference>
<proteinExistence type="predicted"/>
<evidence type="ECO:0000313" key="2">
    <source>
        <dbReference type="EMBL" id="HIV03347.1"/>
    </source>
</evidence>
<dbReference type="Proteomes" id="UP000886743">
    <property type="component" value="Unassembled WGS sequence"/>
</dbReference>
<evidence type="ECO:0000313" key="3">
    <source>
        <dbReference type="Proteomes" id="UP000886743"/>
    </source>
</evidence>
<protein>
    <submittedName>
        <fullName evidence="2">Uncharacterized protein</fullName>
    </submittedName>
</protein>
<organism evidence="2 3">
    <name type="scientific">Candidatus Aphodoplasma excrementigallinarum</name>
    <dbReference type="NCBI Taxonomy" id="2840673"/>
    <lineage>
        <taxon>Bacteria</taxon>
        <taxon>Bacillati</taxon>
        <taxon>Bacillota</taxon>
        <taxon>Clostridia</taxon>
        <taxon>Eubacteriales</taxon>
        <taxon>Candidatus Aphodoplasma</taxon>
    </lineage>
</organism>
<evidence type="ECO:0000256" key="1">
    <source>
        <dbReference type="SAM" id="MobiDB-lite"/>
    </source>
</evidence>
<dbReference type="AlphaFoldDB" id="A0A9D1NHN8"/>
<reference evidence="2" key="2">
    <citation type="journal article" date="2021" name="PeerJ">
        <title>Extensive microbial diversity within the chicken gut microbiome revealed by metagenomics and culture.</title>
        <authorList>
            <person name="Gilroy R."/>
            <person name="Ravi A."/>
            <person name="Getino M."/>
            <person name="Pursley I."/>
            <person name="Horton D.L."/>
            <person name="Alikhan N.F."/>
            <person name="Baker D."/>
            <person name="Gharbi K."/>
            <person name="Hall N."/>
            <person name="Watson M."/>
            <person name="Adriaenssens E.M."/>
            <person name="Foster-Nyarko E."/>
            <person name="Jarju S."/>
            <person name="Secka A."/>
            <person name="Antonio M."/>
            <person name="Oren A."/>
            <person name="Chaudhuri R.R."/>
            <person name="La Ragione R."/>
            <person name="Hildebrand F."/>
            <person name="Pallen M.J."/>
        </authorList>
    </citation>
    <scope>NUCLEOTIDE SEQUENCE</scope>
    <source>
        <strain evidence="2">4920</strain>
    </source>
</reference>
<reference evidence="2" key="1">
    <citation type="submission" date="2020-10" db="EMBL/GenBank/DDBJ databases">
        <authorList>
            <person name="Gilroy R."/>
        </authorList>
    </citation>
    <scope>NUCLEOTIDE SEQUENCE</scope>
    <source>
        <strain evidence="2">4920</strain>
    </source>
</reference>
<comment type="caution">
    <text evidence="2">The sequence shown here is derived from an EMBL/GenBank/DDBJ whole genome shotgun (WGS) entry which is preliminary data.</text>
</comment>
<name>A0A9D1NHN8_9FIRM</name>
<accession>A0A9D1NHN8</accession>